<gene>
    <name evidence="1" type="ORF">Q8A70_19980</name>
</gene>
<organism evidence="1 2">
    <name type="scientific">Dongia sedimenti</name>
    <dbReference type="NCBI Taxonomy" id="3064282"/>
    <lineage>
        <taxon>Bacteria</taxon>
        <taxon>Pseudomonadati</taxon>
        <taxon>Pseudomonadota</taxon>
        <taxon>Alphaproteobacteria</taxon>
        <taxon>Rhodospirillales</taxon>
        <taxon>Dongiaceae</taxon>
        <taxon>Dongia</taxon>
    </lineage>
</organism>
<dbReference type="RefSeq" id="WP_379958634.1">
    <property type="nucleotide sequence ID" value="NZ_JAUYVI010000006.1"/>
</dbReference>
<sequence length="175" mass="19120">MLERRSALAVAHPFAWAALTLGEVRGFTLTQVAGFGNFAADVAATAGALPETSNQAVESNGRTIFRTGPHAFWFVGPENDDLAARLAGKAIVTPLSSSRTRISIEGRAAREVLRKGIPIDLHESVFTPGMFAQTGLHHTPVLLHCTAEQRFELYAMRTFALNVWEWLEDAALEFK</sequence>
<dbReference type="Gene3D" id="3.30.70.1520">
    <property type="entry name" value="Heterotetrameric sarcosine oxidase"/>
    <property type="match status" value="1"/>
</dbReference>
<keyword evidence="2" id="KW-1185">Reference proteome</keyword>
<accession>A0ABU0YQK2</accession>
<proteinExistence type="predicted"/>
<dbReference type="InterPro" id="IPR007375">
    <property type="entry name" value="SoxG"/>
</dbReference>
<protein>
    <submittedName>
        <fullName evidence="1">Sarcosine oxidase subunit gamma family protein</fullName>
    </submittedName>
</protein>
<dbReference type="Pfam" id="PF04268">
    <property type="entry name" value="SoxG"/>
    <property type="match status" value="1"/>
</dbReference>
<evidence type="ECO:0000313" key="2">
    <source>
        <dbReference type="Proteomes" id="UP001230156"/>
    </source>
</evidence>
<dbReference type="InterPro" id="IPR027266">
    <property type="entry name" value="TrmE/GcvT-like"/>
</dbReference>
<dbReference type="SUPFAM" id="SSF103025">
    <property type="entry name" value="Folate-binding domain"/>
    <property type="match status" value="1"/>
</dbReference>
<comment type="caution">
    <text evidence="1">The sequence shown here is derived from an EMBL/GenBank/DDBJ whole genome shotgun (WGS) entry which is preliminary data.</text>
</comment>
<dbReference type="Gene3D" id="3.30.1360.120">
    <property type="entry name" value="Probable tRNA modification gtpase trme, domain 1"/>
    <property type="match status" value="1"/>
</dbReference>
<dbReference type="Proteomes" id="UP001230156">
    <property type="component" value="Unassembled WGS sequence"/>
</dbReference>
<dbReference type="EMBL" id="JAUYVI010000006">
    <property type="protein sequence ID" value="MDQ7249979.1"/>
    <property type="molecule type" value="Genomic_DNA"/>
</dbReference>
<reference evidence="2" key="1">
    <citation type="submission" date="2023-08" db="EMBL/GenBank/DDBJ databases">
        <title>Rhodospirillaceae gen. nov., a novel taxon isolated from the Yangtze River Yuezi River estuary sludge.</title>
        <authorList>
            <person name="Ruan L."/>
        </authorList>
    </citation>
    <scope>NUCLEOTIDE SEQUENCE [LARGE SCALE GENOMIC DNA]</scope>
    <source>
        <strain evidence="2">R-7</strain>
    </source>
</reference>
<name>A0ABU0YQK2_9PROT</name>
<evidence type="ECO:0000313" key="1">
    <source>
        <dbReference type="EMBL" id="MDQ7249979.1"/>
    </source>
</evidence>